<evidence type="ECO:0000256" key="3">
    <source>
        <dbReference type="ARBA" id="ARBA00060902"/>
    </source>
</evidence>
<name>A0A7M7G381_APIME</name>
<dbReference type="InterPro" id="IPR038606">
    <property type="entry name" value="To_sf"/>
</dbReference>
<evidence type="ECO:0000313" key="5">
    <source>
        <dbReference type="Proteomes" id="UP000005203"/>
    </source>
</evidence>
<keyword evidence="2" id="KW-0090">Biological rhythms</keyword>
<evidence type="ECO:0000313" key="6">
    <source>
        <dbReference type="RefSeq" id="XP_001122696.1"/>
    </source>
</evidence>
<dbReference type="OrthoDB" id="8185598at2759"/>
<sequence>MNKITVIGSIVIVTVFATVFARDLPDFIHVCKKNDPNLSKCITDSVNHLRPYLNTGLPEYNIPALEPFLLKELITTTEENVKLKLRNIKVYGASNFTITKLKSNIDTLNFVVDLDFSNLIIKGEYDVDGQLLLLRIRGSGALNGQFNNCKALVKLQMEMTKGKDGQNYLKLADLQTKIFVGSGSSLKLDNLFGGDPVLGDAINVAINSNFDSFLKEITPIIENAISNTFTDISNSILKQFPYEKLFPES</sequence>
<keyword evidence="1" id="KW-0732">Signal</keyword>
<dbReference type="SMART" id="SM00700">
    <property type="entry name" value="JHBP"/>
    <property type="match status" value="1"/>
</dbReference>
<dbReference type="GeneID" id="726981"/>
<dbReference type="PANTHER" id="PTHR11008:SF14">
    <property type="entry name" value="CIRCADIAN CLOCK-CONTROLLED PROTEIN-LIKE PROTEIN"/>
    <property type="match status" value="1"/>
</dbReference>
<dbReference type="EnsemblMetazoa" id="XM_001122696">
    <property type="protein sequence ID" value="XP_001122696"/>
    <property type="gene ID" value="LOC726981"/>
</dbReference>
<protein>
    <submittedName>
        <fullName evidence="6">Circadian clock-controlled protein</fullName>
    </submittedName>
</protein>
<comment type="similarity">
    <text evidence="3">Belongs to the TO family.</text>
</comment>
<dbReference type="InterPro" id="IPR010562">
    <property type="entry name" value="Haemolymph_juvenile_hormone-bd"/>
</dbReference>
<dbReference type="RefSeq" id="XP_001122696.1">
    <property type="nucleotide sequence ID" value="XM_001122696.5"/>
</dbReference>
<dbReference type="GO" id="GO:0005615">
    <property type="term" value="C:extracellular space"/>
    <property type="evidence" value="ECO:0007669"/>
    <property type="project" value="TreeGrafter"/>
</dbReference>
<dbReference type="PANTHER" id="PTHR11008">
    <property type="entry name" value="PROTEIN TAKEOUT-LIKE PROTEIN"/>
    <property type="match status" value="1"/>
</dbReference>
<accession>A0A7M7G381</accession>
<dbReference type="Gene3D" id="3.15.10.30">
    <property type="entry name" value="Haemolymph juvenile hormone binding protein"/>
    <property type="match status" value="1"/>
</dbReference>
<evidence type="ECO:0000313" key="4">
    <source>
        <dbReference type="EnsemblMetazoa" id="XP_001122696"/>
    </source>
</evidence>
<dbReference type="Proteomes" id="UP000005203">
    <property type="component" value="Linkage group LG9"/>
</dbReference>
<organism evidence="4">
    <name type="scientific">Apis mellifera</name>
    <name type="common">Honeybee</name>
    <dbReference type="NCBI Taxonomy" id="7460"/>
    <lineage>
        <taxon>Eukaryota</taxon>
        <taxon>Metazoa</taxon>
        <taxon>Ecdysozoa</taxon>
        <taxon>Arthropoda</taxon>
        <taxon>Hexapoda</taxon>
        <taxon>Insecta</taxon>
        <taxon>Pterygota</taxon>
        <taxon>Neoptera</taxon>
        <taxon>Endopterygota</taxon>
        <taxon>Hymenoptera</taxon>
        <taxon>Apocrita</taxon>
        <taxon>Aculeata</taxon>
        <taxon>Apoidea</taxon>
        <taxon>Anthophila</taxon>
        <taxon>Apidae</taxon>
        <taxon>Apis</taxon>
    </lineage>
</organism>
<dbReference type="KEGG" id="ame:726981"/>
<dbReference type="OMA" id="MPEYIQV"/>
<proteinExistence type="inferred from homology"/>
<dbReference type="GO" id="GO:0007623">
    <property type="term" value="P:circadian rhythm"/>
    <property type="evidence" value="ECO:0007669"/>
    <property type="project" value="UniProtKB-ARBA"/>
</dbReference>
<evidence type="ECO:0000256" key="2">
    <source>
        <dbReference type="ARBA" id="ARBA00023108"/>
    </source>
</evidence>
<dbReference type="AlphaFoldDB" id="A0A7M7G381"/>
<reference evidence="4" key="1">
    <citation type="submission" date="2021-01" db="UniProtKB">
        <authorList>
            <consortium name="EnsemblMetazoa"/>
        </authorList>
    </citation>
    <scope>IDENTIFICATION</scope>
    <source>
        <strain evidence="4">DH4</strain>
    </source>
</reference>
<keyword evidence="5" id="KW-1185">Reference proteome</keyword>
<evidence type="ECO:0000256" key="1">
    <source>
        <dbReference type="ARBA" id="ARBA00022729"/>
    </source>
</evidence>
<accession>A0A8B6XFQ0</accession>
<reference evidence="6" key="2">
    <citation type="submission" date="2025-04" db="UniProtKB">
        <authorList>
            <consortium name="RefSeq"/>
        </authorList>
    </citation>
    <scope>IDENTIFICATION</scope>
    <source>
        <strain evidence="6">DH4</strain>
        <tissue evidence="6">Whole body</tissue>
    </source>
</reference>
<gene>
    <name evidence="4" type="primary">726981</name>
    <name evidence="6" type="synonym">LOC726981</name>
</gene>
<dbReference type="Pfam" id="PF06585">
    <property type="entry name" value="JHBP"/>
    <property type="match status" value="1"/>
</dbReference>
<dbReference type="FunFam" id="3.15.10.30:FF:000001">
    <property type="entry name" value="Takeout-like protein 1"/>
    <property type="match status" value="1"/>
</dbReference>